<dbReference type="EMBL" id="QVQT01000006">
    <property type="protein sequence ID" value="RFU15352.1"/>
    <property type="molecule type" value="Genomic_DNA"/>
</dbReference>
<dbReference type="InterPro" id="IPR007060">
    <property type="entry name" value="FtsL/DivIC"/>
</dbReference>
<evidence type="ECO:0000313" key="9">
    <source>
        <dbReference type="Proteomes" id="UP000264702"/>
    </source>
</evidence>
<keyword evidence="9" id="KW-1185">Reference proteome</keyword>
<evidence type="ECO:0000256" key="3">
    <source>
        <dbReference type="ARBA" id="ARBA00022692"/>
    </source>
</evidence>
<keyword evidence="7" id="KW-0175">Coiled coil</keyword>
<dbReference type="PANTHER" id="PTHR37485:SF1">
    <property type="entry name" value="CELL DIVISION PROTEIN FTSB"/>
    <property type="match status" value="1"/>
</dbReference>
<proteinExistence type="predicted"/>
<evidence type="ECO:0000256" key="7">
    <source>
        <dbReference type="SAM" id="Coils"/>
    </source>
</evidence>
<comment type="caution">
    <text evidence="8">The sequence shown here is derived from an EMBL/GenBank/DDBJ whole genome shotgun (WGS) entry which is preliminary data.</text>
</comment>
<reference evidence="8 9" key="1">
    <citation type="submission" date="2018-08" db="EMBL/GenBank/DDBJ databases">
        <title>Acidipila sp. 4G-K13, an acidobacterium isolated from forest soil.</title>
        <authorList>
            <person name="Gao Z.-H."/>
            <person name="Qiu L.-H."/>
        </authorList>
    </citation>
    <scope>NUCLEOTIDE SEQUENCE [LARGE SCALE GENOMIC DNA]</scope>
    <source>
        <strain evidence="8 9">4G-K13</strain>
    </source>
</reference>
<keyword evidence="3" id="KW-0812">Transmembrane</keyword>
<evidence type="ECO:0000256" key="4">
    <source>
        <dbReference type="ARBA" id="ARBA00022989"/>
    </source>
</evidence>
<dbReference type="Pfam" id="PF04977">
    <property type="entry name" value="DivIC"/>
    <property type="match status" value="1"/>
</dbReference>
<evidence type="ECO:0000256" key="2">
    <source>
        <dbReference type="ARBA" id="ARBA00022618"/>
    </source>
</evidence>
<keyword evidence="1" id="KW-1003">Cell membrane</keyword>
<accession>A0A372IK86</accession>
<dbReference type="AlphaFoldDB" id="A0A372IK86"/>
<name>A0A372IK86_9BACT</name>
<keyword evidence="2" id="KW-0132">Cell division</keyword>
<dbReference type="PANTHER" id="PTHR37485">
    <property type="entry name" value="CELL DIVISION PROTEIN FTSB"/>
    <property type="match status" value="1"/>
</dbReference>
<protein>
    <submittedName>
        <fullName evidence="8">Septum formation initiator family protein</fullName>
    </submittedName>
</protein>
<feature type="coiled-coil region" evidence="7">
    <location>
        <begin position="42"/>
        <end position="76"/>
    </location>
</feature>
<dbReference type="InterPro" id="IPR023081">
    <property type="entry name" value="Cell_div_FtsB"/>
</dbReference>
<evidence type="ECO:0000256" key="1">
    <source>
        <dbReference type="ARBA" id="ARBA00022475"/>
    </source>
</evidence>
<keyword evidence="5" id="KW-0472">Membrane</keyword>
<evidence type="ECO:0000313" key="8">
    <source>
        <dbReference type="EMBL" id="RFU15352.1"/>
    </source>
</evidence>
<evidence type="ECO:0000256" key="6">
    <source>
        <dbReference type="ARBA" id="ARBA00023306"/>
    </source>
</evidence>
<dbReference type="GO" id="GO:0043093">
    <property type="term" value="P:FtsZ-dependent cytokinesis"/>
    <property type="evidence" value="ECO:0007669"/>
    <property type="project" value="TreeGrafter"/>
</dbReference>
<dbReference type="OrthoDB" id="9789040at2"/>
<keyword evidence="4" id="KW-1133">Transmembrane helix</keyword>
<dbReference type="Proteomes" id="UP000264702">
    <property type="component" value="Unassembled WGS sequence"/>
</dbReference>
<dbReference type="GO" id="GO:0030428">
    <property type="term" value="C:cell septum"/>
    <property type="evidence" value="ECO:0007669"/>
    <property type="project" value="TreeGrafter"/>
</dbReference>
<evidence type="ECO:0000256" key="5">
    <source>
        <dbReference type="ARBA" id="ARBA00023136"/>
    </source>
</evidence>
<sequence length="119" mass="13608">MPRRTAGWLYRMRRRIATGIAIVAAVFFGYHAVFGENGVNVYEQKRAEDRSLQKQIVDLKQENDHLHQHVQQLKSDPDAIEHEARERLHYARPGEVIWTLNDRPSDTAAPANPAAPAKK</sequence>
<keyword evidence="6" id="KW-0131">Cell cycle</keyword>
<gene>
    <name evidence="8" type="ORF">D0Y96_16900</name>
</gene>
<organism evidence="8 9">
    <name type="scientific">Paracidobacterium acidisoli</name>
    <dbReference type="NCBI Taxonomy" id="2303751"/>
    <lineage>
        <taxon>Bacteria</taxon>
        <taxon>Pseudomonadati</taxon>
        <taxon>Acidobacteriota</taxon>
        <taxon>Terriglobia</taxon>
        <taxon>Terriglobales</taxon>
        <taxon>Acidobacteriaceae</taxon>
        <taxon>Paracidobacterium</taxon>
    </lineage>
</organism>